<dbReference type="Proteomes" id="UP000034076">
    <property type="component" value="Unassembled WGS sequence"/>
</dbReference>
<dbReference type="InterPro" id="IPR014469">
    <property type="entry name" value="DUF2271"/>
</dbReference>
<dbReference type="STRING" id="270498.CHK_2647"/>
<dbReference type="EMBL" id="LAYJ01000116">
    <property type="protein sequence ID" value="KKI49839.1"/>
    <property type="molecule type" value="Genomic_DNA"/>
</dbReference>
<sequence length="143" mass="15834">MATNQFAVWIENESGEYIKTLFVTKFTADIGYLERKDALPNWVAQSGIGYDGPRDIDAVTGATPSSGELSYTWDLTDEDGNPVPQGVYRYFVEGTLRWESRVLYTGTIEVNQKAASSKAKPQYFGHGSKECDMIGSVQAVYTP</sequence>
<dbReference type="PATRIC" id="fig|270498.16.peg.1703"/>
<evidence type="ECO:0008006" key="3">
    <source>
        <dbReference type="Google" id="ProtNLM"/>
    </source>
</evidence>
<evidence type="ECO:0000313" key="1">
    <source>
        <dbReference type="EMBL" id="KKI49839.1"/>
    </source>
</evidence>
<accession>A0A0M2NBG9</accession>
<dbReference type="Pfam" id="PF10029">
    <property type="entry name" value="DUF2271"/>
    <property type="match status" value="1"/>
</dbReference>
<dbReference type="Gene3D" id="2.60.40.4070">
    <property type="match status" value="1"/>
</dbReference>
<dbReference type="AlphaFoldDB" id="A0A0M2NBG9"/>
<comment type="caution">
    <text evidence="1">The sequence shown here is derived from an EMBL/GenBank/DDBJ whole genome shotgun (WGS) entry which is preliminary data.</text>
</comment>
<proteinExistence type="predicted"/>
<organism evidence="1 2">
    <name type="scientific">Christensenella hongkongensis</name>
    <dbReference type="NCBI Taxonomy" id="270498"/>
    <lineage>
        <taxon>Bacteria</taxon>
        <taxon>Bacillati</taxon>
        <taxon>Bacillota</taxon>
        <taxon>Clostridia</taxon>
        <taxon>Christensenellales</taxon>
        <taxon>Christensenellaceae</taxon>
        <taxon>Christensenella</taxon>
    </lineage>
</organism>
<protein>
    <recommendedName>
        <fullName evidence="3">DUF2271 domain-containing protein</fullName>
    </recommendedName>
</protein>
<name>A0A0M2NBG9_9FIRM</name>
<evidence type="ECO:0000313" key="2">
    <source>
        <dbReference type="Proteomes" id="UP000034076"/>
    </source>
</evidence>
<keyword evidence="2" id="KW-1185">Reference proteome</keyword>
<reference evidence="1 2" key="1">
    <citation type="submission" date="2015-04" db="EMBL/GenBank/DDBJ databases">
        <title>Draft genome sequence of bacteremic isolate Catabacter hongkongensis type strain HKU16T.</title>
        <authorList>
            <person name="Lau S.K."/>
            <person name="Teng J.L."/>
            <person name="Huang Y."/>
            <person name="Curreem S.O."/>
            <person name="Tsui S.K."/>
            <person name="Woo P.C."/>
        </authorList>
    </citation>
    <scope>NUCLEOTIDE SEQUENCE [LARGE SCALE GENOMIC DNA]</scope>
    <source>
        <strain evidence="1 2">HKU16</strain>
    </source>
</reference>
<gene>
    <name evidence="1" type="ORF">CHK_2647</name>
</gene>